<keyword evidence="3" id="KW-1185">Reference proteome</keyword>
<evidence type="ECO:0000256" key="1">
    <source>
        <dbReference type="SAM" id="SignalP"/>
    </source>
</evidence>
<dbReference type="RefSeq" id="WP_243515570.1">
    <property type="nucleotide sequence ID" value="NZ_CP094534.1"/>
</dbReference>
<sequence>MLKKLCRGLVLMTVAAGAGFGLGSTAPAVQPRPRLGQAQAAGLFLRAVLRANYPAAYARLAPEVRQGLNLRQFAAAAQPIWKSGQRHGTGIELYKLGVRLGDRGGSRLFYTFSFAADSAMKSPSELLEVTFRDTAARSVLGFGLRSTAKAGPRK</sequence>
<reference evidence="2 3" key="1">
    <citation type="submission" date="2022-03" db="EMBL/GenBank/DDBJ databases">
        <title>Hymenobactersp. isolated from the air.</title>
        <authorList>
            <person name="Won M."/>
            <person name="Kwon S.-W."/>
        </authorList>
    </citation>
    <scope>NUCLEOTIDE SEQUENCE [LARGE SCALE GENOMIC DNA]</scope>
    <source>
        <strain evidence="2 3">KACC 22596</strain>
    </source>
</reference>
<feature type="signal peptide" evidence="1">
    <location>
        <begin position="1"/>
        <end position="18"/>
    </location>
</feature>
<dbReference type="Proteomes" id="UP000831390">
    <property type="component" value="Chromosome"/>
</dbReference>
<evidence type="ECO:0000313" key="3">
    <source>
        <dbReference type="Proteomes" id="UP000831390"/>
    </source>
</evidence>
<feature type="chain" id="PRO_5045817852" description="DUF3887 domain-containing protein" evidence="1">
    <location>
        <begin position="19"/>
        <end position="154"/>
    </location>
</feature>
<gene>
    <name evidence="2" type="ORF">MTP16_02095</name>
</gene>
<protein>
    <recommendedName>
        <fullName evidence="4">DUF3887 domain-containing protein</fullName>
    </recommendedName>
</protein>
<evidence type="ECO:0000313" key="2">
    <source>
        <dbReference type="EMBL" id="UOE34456.1"/>
    </source>
</evidence>
<accession>A0ABY4B9U7</accession>
<organism evidence="2 3">
    <name type="scientific">Hymenobacter monticola</name>
    <dbReference type="NCBI Taxonomy" id="1705399"/>
    <lineage>
        <taxon>Bacteria</taxon>
        <taxon>Pseudomonadati</taxon>
        <taxon>Bacteroidota</taxon>
        <taxon>Cytophagia</taxon>
        <taxon>Cytophagales</taxon>
        <taxon>Hymenobacteraceae</taxon>
        <taxon>Hymenobacter</taxon>
    </lineage>
</organism>
<proteinExistence type="predicted"/>
<dbReference type="EMBL" id="CP094534">
    <property type="protein sequence ID" value="UOE34456.1"/>
    <property type="molecule type" value="Genomic_DNA"/>
</dbReference>
<name>A0ABY4B9U7_9BACT</name>
<keyword evidence="1" id="KW-0732">Signal</keyword>
<evidence type="ECO:0008006" key="4">
    <source>
        <dbReference type="Google" id="ProtNLM"/>
    </source>
</evidence>